<dbReference type="Pfam" id="PF13449">
    <property type="entry name" value="Phytase-like"/>
    <property type="match status" value="1"/>
</dbReference>
<gene>
    <name evidence="2" type="ORF">ETSY1_10790</name>
</gene>
<dbReference type="InterPro" id="IPR027372">
    <property type="entry name" value="Phytase-like_dom"/>
</dbReference>
<accession>W4LR59</accession>
<dbReference type="PIRSF" id="PIRSF031900">
    <property type="entry name" value="UCP031900"/>
    <property type="match status" value="1"/>
</dbReference>
<organism evidence="2 3">
    <name type="scientific">Entotheonella factor</name>
    <dbReference type="NCBI Taxonomy" id="1429438"/>
    <lineage>
        <taxon>Bacteria</taxon>
        <taxon>Pseudomonadati</taxon>
        <taxon>Nitrospinota/Tectimicrobiota group</taxon>
        <taxon>Candidatus Tectimicrobiota</taxon>
        <taxon>Candidatus Entotheonellia</taxon>
        <taxon>Candidatus Entotheonellales</taxon>
        <taxon>Candidatus Entotheonellaceae</taxon>
        <taxon>Candidatus Entotheonella</taxon>
    </lineage>
</organism>
<evidence type="ECO:0000259" key="1">
    <source>
        <dbReference type="Pfam" id="PF13449"/>
    </source>
</evidence>
<evidence type="ECO:0000313" key="3">
    <source>
        <dbReference type="Proteomes" id="UP000019141"/>
    </source>
</evidence>
<dbReference type="Proteomes" id="UP000019141">
    <property type="component" value="Unassembled WGS sequence"/>
</dbReference>
<reference evidence="2 3" key="1">
    <citation type="journal article" date="2014" name="Nature">
        <title>An environmental bacterial taxon with a large and distinct metabolic repertoire.</title>
        <authorList>
            <person name="Wilson M.C."/>
            <person name="Mori T."/>
            <person name="Ruckert C."/>
            <person name="Uria A.R."/>
            <person name="Helf M.J."/>
            <person name="Takada K."/>
            <person name="Gernert C."/>
            <person name="Steffens U.A."/>
            <person name="Heycke N."/>
            <person name="Schmitt S."/>
            <person name="Rinke C."/>
            <person name="Helfrich E.J."/>
            <person name="Brachmann A.O."/>
            <person name="Gurgui C."/>
            <person name="Wakimoto T."/>
            <person name="Kracht M."/>
            <person name="Crusemann M."/>
            <person name="Hentschel U."/>
            <person name="Abe I."/>
            <person name="Matsunaga S."/>
            <person name="Kalinowski J."/>
            <person name="Takeyama H."/>
            <person name="Piel J."/>
        </authorList>
    </citation>
    <scope>NUCLEOTIDE SEQUENCE [LARGE SCALE GENOMIC DNA]</scope>
    <source>
        <strain evidence="3">TSY1</strain>
    </source>
</reference>
<dbReference type="EMBL" id="AZHW01000327">
    <property type="protein sequence ID" value="ETX00554.1"/>
    <property type="molecule type" value="Genomic_DNA"/>
</dbReference>
<dbReference type="SUPFAM" id="SSF63829">
    <property type="entry name" value="Calcium-dependent phosphotriesterase"/>
    <property type="match status" value="1"/>
</dbReference>
<dbReference type="AlphaFoldDB" id="W4LR59"/>
<evidence type="ECO:0000313" key="2">
    <source>
        <dbReference type="EMBL" id="ETX00554.1"/>
    </source>
</evidence>
<feature type="domain" description="Phytase-like" evidence="1">
    <location>
        <begin position="76"/>
        <end position="323"/>
    </location>
</feature>
<dbReference type="InterPro" id="IPR014567">
    <property type="entry name" value="UCP031900"/>
</dbReference>
<sequence>MAGLMIARTKTIRTRSFLGWMVMIALVGGCLVHTTGSEVLRVQAKAVVMDPEQPERTRFGALTLLSSFVLEANDKRFGGLSGLALNAAGDTLFAVTDRGYGLSARLIHDKTGRLTGIEQWAMTPLKTPSGEPVKSRMIDAEAIVQERDGGWLVAFENRHRIWRYPPSPTPFAALPEPLQVPRALSRAPRNGGLESMTRLPDGRLLALTEEFENEDGSLKGWLISPEGAFDVSYLASDGFSPTDMAALSQGDILVLERRFRRTSGVAIRLRRIAGHQLQPGARLQGRELASFHMPLVIDNFEGLAVRELPQGDILLYLISDDNFNFFQQTLLSQFRLDRSDLR</sequence>
<name>W4LR59_ENTF1</name>
<dbReference type="HOGENOM" id="CLU_059147_1_0_7"/>
<keyword evidence="3" id="KW-1185">Reference proteome</keyword>
<proteinExistence type="predicted"/>
<comment type="caution">
    <text evidence="2">The sequence shown here is derived from an EMBL/GenBank/DDBJ whole genome shotgun (WGS) entry which is preliminary data.</text>
</comment>
<protein>
    <recommendedName>
        <fullName evidence="1">Phytase-like domain-containing protein</fullName>
    </recommendedName>
</protein>